<dbReference type="CDD" id="cd07989">
    <property type="entry name" value="LPLAT_AGPAT-like"/>
    <property type="match status" value="1"/>
</dbReference>
<keyword evidence="5 9" id="KW-0012">Acyltransferase</keyword>
<comment type="caution">
    <text evidence="9">The sequence shown here is derived from an EMBL/GenBank/DDBJ whole genome shotgun (WGS) entry which is preliminary data.</text>
</comment>
<evidence type="ECO:0000256" key="3">
    <source>
        <dbReference type="ARBA" id="ARBA00022679"/>
    </source>
</evidence>
<sequence length="355" mass="37016">MTHPAASPSWVPGSPCTPEVCLRDPAHAAGIARRVMRCVACVAVVVAGVALSSAVARMRPPVRHALVRAWARAVLRTLGVRVRVLKYEATARPATPGGVPHSTAALIPAPTSSPSSSPAPAAHPVRGELLVANHISWLDIALLAIVRPARMVAKREVGEWPVLGRFVARGGTVFVARDRPRSLPGDVAAIAAALRTGSSVGVFPEGSTWCGARQGPFRRAVFQAALDAGATVRPVVLRYLGPDGGPAREAAFVGEDTLAASLWRVAGVCGIVAEARVLRAIPPGEYPDRRKLAAAAQGMVAQAGRPEDGPEPVGTRERVAPRARRVTTYRAAPVHQLGAARGVPSGRWQPSAEGG</sequence>
<evidence type="ECO:0000256" key="4">
    <source>
        <dbReference type="ARBA" id="ARBA00023098"/>
    </source>
</evidence>
<keyword evidence="7" id="KW-0812">Transmembrane</keyword>
<accession>A0ABV3DSJ1</accession>
<evidence type="ECO:0000256" key="7">
    <source>
        <dbReference type="SAM" id="Phobius"/>
    </source>
</evidence>
<dbReference type="PANTHER" id="PTHR10434:SF64">
    <property type="entry name" value="1-ACYL-SN-GLYCEROL-3-PHOSPHATE ACYLTRANSFERASE-RELATED"/>
    <property type="match status" value="1"/>
</dbReference>
<name>A0ABV3DSJ1_9ACTN</name>
<dbReference type="SMART" id="SM00563">
    <property type="entry name" value="PlsC"/>
    <property type="match status" value="1"/>
</dbReference>
<feature type="region of interest" description="Disordered" evidence="6">
    <location>
        <begin position="336"/>
        <end position="355"/>
    </location>
</feature>
<gene>
    <name evidence="9" type="ORF">AB0C36_35140</name>
</gene>
<keyword evidence="10" id="KW-1185">Reference proteome</keyword>
<evidence type="ECO:0000256" key="2">
    <source>
        <dbReference type="ARBA" id="ARBA00022516"/>
    </source>
</evidence>
<feature type="transmembrane region" description="Helical" evidence="7">
    <location>
        <begin position="35"/>
        <end position="56"/>
    </location>
</feature>
<keyword evidence="4" id="KW-0443">Lipid metabolism</keyword>
<evidence type="ECO:0000259" key="8">
    <source>
        <dbReference type="SMART" id="SM00563"/>
    </source>
</evidence>
<dbReference type="Pfam" id="PF01553">
    <property type="entry name" value="Acyltransferase"/>
    <property type="match status" value="1"/>
</dbReference>
<evidence type="ECO:0000256" key="5">
    <source>
        <dbReference type="ARBA" id="ARBA00023315"/>
    </source>
</evidence>
<organism evidence="9 10">
    <name type="scientific">Streptodolium elevatio</name>
    <dbReference type="NCBI Taxonomy" id="3157996"/>
    <lineage>
        <taxon>Bacteria</taxon>
        <taxon>Bacillati</taxon>
        <taxon>Actinomycetota</taxon>
        <taxon>Actinomycetes</taxon>
        <taxon>Kitasatosporales</taxon>
        <taxon>Streptomycetaceae</taxon>
        <taxon>Streptodolium</taxon>
    </lineage>
</organism>
<keyword evidence="3" id="KW-0808">Transferase</keyword>
<evidence type="ECO:0000313" key="9">
    <source>
        <dbReference type="EMBL" id="MEU8138722.1"/>
    </source>
</evidence>
<dbReference type="Proteomes" id="UP001551482">
    <property type="component" value="Unassembled WGS sequence"/>
</dbReference>
<evidence type="ECO:0000256" key="6">
    <source>
        <dbReference type="SAM" id="MobiDB-lite"/>
    </source>
</evidence>
<proteinExistence type="predicted"/>
<feature type="domain" description="Phospholipid/glycerol acyltransferase" evidence="8">
    <location>
        <begin position="128"/>
        <end position="240"/>
    </location>
</feature>
<feature type="region of interest" description="Disordered" evidence="6">
    <location>
        <begin position="300"/>
        <end position="324"/>
    </location>
</feature>
<evidence type="ECO:0000256" key="1">
    <source>
        <dbReference type="ARBA" id="ARBA00005189"/>
    </source>
</evidence>
<dbReference type="GO" id="GO:0016746">
    <property type="term" value="F:acyltransferase activity"/>
    <property type="evidence" value="ECO:0007669"/>
    <property type="project" value="UniProtKB-KW"/>
</dbReference>
<dbReference type="PANTHER" id="PTHR10434">
    <property type="entry name" value="1-ACYL-SN-GLYCEROL-3-PHOSPHATE ACYLTRANSFERASE"/>
    <property type="match status" value="1"/>
</dbReference>
<dbReference type="InterPro" id="IPR002123">
    <property type="entry name" value="Plipid/glycerol_acylTrfase"/>
</dbReference>
<keyword evidence="7" id="KW-1133">Transmembrane helix</keyword>
<dbReference type="EMBL" id="JBEZFP010000136">
    <property type="protein sequence ID" value="MEU8138722.1"/>
    <property type="molecule type" value="Genomic_DNA"/>
</dbReference>
<dbReference type="SUPFAM" id="SSF69593">
    <property type="entry name" value="Glycerol-3-phosphate (1)-acyltransferase"/>
    <property type="match status" value="1"/>
</dbReference>
<keyword evidence="7" id="KW-0472">Membrane</keyword>
<dbReference type="RefSeq" id="WP_358362370.1">
    <property type="nucleotide sequence ID" value="NZ_JBEZFP010000136.1"/>
</dbReference>
<comment type="pathway">
    <text evidence="1">Lipid metabolism.</text>
</comment>
<keyword evidence="2" id="KW-0444">Lipid biosynthesis</keyword>
<protein>
    <submittedName>
        <fullName evidence="9">Lysophospholipid acyltransferase family protein</fullName>
    </submittedName>
</protein>
<reference evidence="9 10" key="1">
    <citation type="submission" date="2024-06" db="EMBL/GenBank/DDBJ databases">
        <title>The Natural Products Discovery Center: Release of the First 8490 Sequenced Strains for Exploring Actinobacteria Biosynthetic Diversity.</title>
        <authorList>
            <person name="Kalkreuter E."/>
            <person name="Kautsar S.A."/>
            <person name="Yang D."/>
            <person name="Bader C.D."/>
            <person name="Teijaro C.N."/>
            <person name="Fluegel L."/>
            <person name="Davis C.M."/>
            <person name="Simpson J.R."/>
            <person name="Lauterbach L."/>
            <person name="Steele A.D."/>
            <person name="Gui C."/>
            <person name="Meng S."/>
            <person name="Li G."/>
            <person name="Viehrig K."/>
            <person name="Ye F."/>
            <person name="Su P."/>
            <person name="Kiefer A.F."/>
            <person name="Nichols A."/>
            <person name="Cepeda A.J."/>
            <person name="Yan W."/>
            <person name="Fan B."/>
            <person name="Jiang Y."/>
            <person name="Adhikari A."/>
            <person name="Zheng C.-J."/>
            <person name="Schuster L."/>
            <person name="Cowan T.M."/>
            <person name="Smanski M.J."/>
            <person name="Chevrette M.G."/>
            <person name="De Carvalho L.P.S."/>
            <person name="Shen B."/>
        </authorList>
    </citation>
    <scope>NUCLEOTIDE SEQUENCE [LARGE SCALE GENOMIC DNA]</scope>
    <source>
        <strain evidence="9 10">NPDC048946</strain>
    </source>
</reference>
<evidence type="ECO:0000313" key="10">
    <source>
        <dbReference type="Proteomes" id="UP001551482"/>
    </source>
</evidence>